<feature type="region of interest" description="Disordered" evidence="1">
    <location>
        <begin position="1"/>
        <end position="103"/>
    </location>
</feature>
<dbReference type="AlphaFoldDB" id="A0A9P6BXZ9"/>
<feature type="region of interest" description="Disordered" evidence="1">
    <location>
        <begin position="148"/>
        <end position="175"/>
    </location>
</feature>
<reference evidence="2" key="1">
    <citation type="submission" date="2020-11" db="EMBL/GenBank/DDBJ databases">
        <authorList>
            <consortium name="DOE Joint Genome Institute"/>
            <person name="Ahrendt S."/>
            <person name="Riley R."/>
            <person name="Andreopoulos W."/>
            <person name="Labutti K."/>
            <person name="Pangilinan J."/>
            <person name="Ruiz-Duenas F.J."/>
            <person name="Barrasa J.M."/>
            <person name="Sanchez-Garcia M."/>
            <person name="Camarero S."/>
            <person name="Miyauchi S."/>
            <person name="Serrano A."/>
            <person name="Linde D."/>
            <person name="Babiker R."/>
            <person name="Drula E."/>
            <person name="Ayuso-Fernandez I."/>
            <person name="Pacheco R."/>
            <person name="Padilla G."/>
            <person name="Ferreira P."/>
            <person name="Barriuso J."/>
            <person name="Kellner H."/>
            <person name="Castanera R."/>
            <person name="Alfaro M."/>
            <person name="Ramirez L."/>
            <person name="Pisabarro A.G."/>
            <person name="Kuo A."/>
            <person name="Tritt A."/>
            <person name="Lipzen A."/>
            <person name="He G."/>
            <person name="Yan M."/>
            <person name="Ng V."/>
            <person name="Cullen D."/>
            <person name="Martin F."/>
            <person name="Rosso M.-N."/>
            <person name="Henrissat B."/>
            <person name="Hibbett D."/>
            <person name="Martinez A.T."/>
            <person name="Grigoriev I.V."/>
        </authorList>
    </citation>
    <scope>NUCLEOTIDE SEQUENCE</scope>
    <source>
        <strain evidence="2">MF-IS2</strain>
    </source>
</reference>
<dbReference type="Proteomes" id="UP000807342">
    <property type="component" value="Unassembled WGS sequence"/>
</dbReference>
<name>A0A9P6BXZ9_9AGAR</name>
<organism evidence="2 3">
    <name type="scientific">Macrolepiota fuliginosa MF-IS2</name>
    <dbReference type="NCBI Taxonomy" id="1400762"/>
    <lineage>
        <taxon>Eukaryota</taxon>
        <taxon>Fungi</taxon>
        <taxon>Dikarya</taxon>
        <taxon>Basidiomycota</taxon>
        <taxon>Agaricomycotina</taxon>
        <taxon>Agaricomycetes</taxon>
        <taxon>Agaricomycetidae</taxon>
        <taxon>Agaricales</taxon>
        <taxon>Agaricineae</taxon>
        <taxon>Agaricaceae</taxon>
        <taxon>Macrolepiota</taxon>
    </lineage>
</organism>
<comment type="caution">
    <text evidence="2">The sequence shown here is derived from an EMBL/GenBank/DDBJ whole genome shotgun (WGS) entry which is preliminary data.</text>
</comment>
<evidence type="ECO:0000313" key="3">
    <source>
        <dbReference type="Proteomes" id="UP000807342"/>
    </source>
</evidence>
<protein>
    <submittedName>
        <fullName evidence="2">Uncharacterized protein</fullName>
    </submittedName>
</protein>
<dbReference type="EMBL" id="MU151683">
    <property type="protein sequence ID" value="KAF9442194.1"/>
    <property type="molecule type" value="Genomic_DNA"/>
</dbReference>
<sequence>MGLKKQVWNWLKGRLPSPRQPREQAQPSAHSDDPGPLTASSHPEPPTIKVMASSGGSAAPVTDDVYRHGYSEEGTDHTQVPTPTSSQATHLPQPGHGSHLESPMIMATAPPEQPATLLIEGAEPHLGSIGQSPGATSTSPLVEAWEGEEARGRLEVPMSVSPRTNSRSSSRQGVIDMLCHY</sequence>
<accession>A0A9P6BXZ9</accession>
<keyword evidence="3" id="KW-1185">Reference proteome</keyword>
<evidence type="ECO:0000313" key="2">
    <source>
        <dbReference type="EMBL" id="KAF9442194.1"/>
    </source>
</evidence>
<proteinExistence type="predicted"/>
<feature type="compositionally biased region" description="Low complexity" evidence="1">
    <location>
        <begin position="159"/>
        <end position="171"/>
    </location>
</feature>
<feature type="compositionally biased region" description="Polar residues" evidence="1">
    <location>
        <begin position="77"/>
        <end position="90"/>
    </location>
</feature>
<feature type="compositionally biased region" description="Basic and acidic residues" evidence="1">
    <location>
        <begin position="64"/>
        <end position="76"/>
    </location>
</feature>
<gene>
    <name evidence="2" type="ORF">P691DRAFT_503810</name>
</gene>
<evidence type="ECO:0000256" key="1">
    <source>
        <dbReference type="SAM" id="MobiDB-lite"/>
    </source>
</evidence>